<evidence type="ECO:0000313" key="2">
    <source>
        <dbReference type="EMBL" id="VEU38411.1"/>
    </source>
</evidence>
<dbReference type="InterPro" id="IPR022035">
    <property type="entry name" value="PCIF1_WW"/>
</dbReference>
<feature type="domain" description="PCIF1 WW" evidence="1">
    <location>
        <begin position="319"/>
        <end position="488"/>
    </location>
</feature>
<dbReference type="EMBL" id="CAACVS010000167">
    <property type="protein sequence ID" value="VEU38411.1"/>
    <property type="molecule type" value="Genomic_DNA"/>
</dbReference>
<dbReference type="Proteomes" id="UP000291116">
    <property type="component" value="Unassembled WGS sequence"/>
</dbReference>
<keyword evidence="3" id="KW-1185">Reference proteome</keyword>
<evidence type="ECO:0000313" key="3">
    <source>
        <dbReference type="Proteomes" id="UP000291116"/>
    </source>
</evidence>
<accession>A0A448Z8S1</accession>
<gene>
    <name evidence="2" type="ORF">PSNMU_V1.4_AUG-EV-PASAV3_0052320</name>
</gene>
<dbReference type="InterPro" id="IPR039881">
    <property type="entry name" value="PCIF1-like"/>
</dbReference>
<dbReference type="PANTHER" id="PTHR21727:SF0">
    <property type="entry name" value="MRNA (2'-O-METHYLADENOSINE-N(6)-)-METHYLTRANSFERASE"/>
    <property type="match status" value="1"/>
</dbReference>
<name>A0A448Z8S1_9STRA</name>
<protein>
    <recommendedName>
        <fullName evidence="1">PCIF1 WW domain-containing protein</fullName>
    </recommendedName>
</protein>
<dbReference type="GO" id="GO:0016422">
    <property type="term" value="F:mRNA (2'-O-methyladenosine-N6-)-methyltransferase activity"/>
    <property type="evidence" value="ECO:0007669"/>
    <property type="project" value="InterPro"/>
</dbReference>
<proteinExistence type="predicted"/>
<dbReference type="Pfam" id="PF12237">
    <property type="entry name" value="PCIF1_WW"/>
    <property type="match status" value="1"/>
</dbReference>
<evidence type="ECO:0000259" key="1">
    <source>
        <dbReference type="Pfam" id="PF12237"/>
    </source>
</evidence>
<sequence>MPKKKKSKRQKVQDVSTFSGLSNITGFGDLGGAASIDDCMAEMMFHTESRSENQPQQNDDAISAPENTIESISIRYPETIHPPKRGAPRQPSWIQQANKAKTSSKYMMSAEDIENWNRSFETWANGGIYSPGLLPNIDQEIARNFKVKELSDLLLKNKKFAGKDLRMPLFERWLLDSKHEEESEGVVGDCVLTLRSSPDSGASQRLLSELTSKQNGVDQTDAENVIAKLCRTTNLACQELLSQEDRYRRQSPLNKGDRINMSTKPSSTNTFVSLEYSRKKWKKPFCFRINQIHYKKLKDRFLEIHPRFIFGGGKIVKNNMETMVERSFHVLVLALLLRYSALSGGGLLDDLRGGGMQGAIHSSVFEVLQAHFSKGKDSPSSNSWFEGFASPFNAALPRFASAFPDLDWHFGSVGRFFDCKFDAKIQPDENDNGEYCEANPPFTPGIMMAMVDHMVEALRRGDKNNIPLTFVVVVPSADNKKKRKSKSAISSDENNDIAVAKSAATRSFRTMLSSSYCTRHVLLNAREHGYVEGAQHLRPTQYKQSSYDTSVIILQTPKAASTDLTELEKDLRVAFSSRHESELIERKRKCATT</sequence>
<dbReference type="OrthoDB" id="193787at2759"/>
<dbReference type="PANTHER" id="PTHR21727">
    <property type="entry name" value="PHOSPHORYLATED CTD INTERACTING FACTOR 1"/>
    <property type="match status" value="1"/>
</dbReference>
<dbReference type="GO" id="GO:0099122">
    <property type="term" value="F:RNA polymerase II C-terminal domain binding"/>
    <property type="evidence" value="ECO:0007669"/>
    <property type="project" value="InterPro"/>
</dbReference>
<reference evidence="2 3" key="1">
    <citation type="submission" date="2019-01" db="EMBL/GenBank/DDBJ databases">
        <authorList>
            <person name="Ferrante I. M."/>
        </authorList>
    </citation>
    <scope>NUCLEOTIDE SEQUENCE [LARGE SCALE GENOMIC DNA]</scope>
    <source>
        <strain evidence="2 3">B856</strain>
    </source>
</reference>
<dbReference type="AlphaFoldDB" id="A0A448Z8S1"/>
<organism evidence="2 3">
    <name type="scientific">Pseudo-nitzschia multistriata</name>
    <dbReference type="NCBI Taxonomy" id="183589"/>
    <lineage>
        <taxon>Eukaryota</taxon>
        <taxon>Sar</taxon>
        <taxon>Stramenopiles</taxon>
        <taxon>Ochrophyta</taxon>
        <taxon>Bacillariophyta</taxon>
        <taxon>Bacillariophyceae</taxon>
        <taxon>Bacillariophycidae</taxon>
        <taxon>Bacillariales</taxon>
        <taxon>Bacillariaceae</taxon>
        <taxon>Pseudo-nitzschia</taxon>
    </lineage>
</organism>